<comment type="caution">
    <text evidence="1">The sequence shown here is derived from an EMBL/GenBank/DDBJ whole genome shotgun (WGS) entry which is preliminary data.</text>
</comment>
<gene>
    <name evidence="1" type="ORF">EYF80_015807</name>
</gene>
<keyword evidence="2" id="KW-1185">Reference proteome</keyword>
<dbReference type="AlphaFoldDB" id="A0A4Z2I7F4"/>
<sequence>MCAHIGTNVTQVPPLSTTPLARTQSSGGTKLTLHMEHTRLCESGVVKEEQMAKFLQREQENSGFHILISPSFN</sequence>
<evidence type="ECO:0000313" key="1">
    <source>
        <dbReference type="EMBL" id="TNN73986.1"/>
    </source>
</evidence>
<organism evidence="1 2">
    <name type="scientific">Liparis tanakae</name>
    <name type="common">Tanaka's snailfish</name>
    <dbReference type="NCBI Taxonomy" id="230148"/>
    <lineage>
        <taxon>Eukaryota</taxon>
        <taxon>Metazoa</taxon>
        <taxon>Chordata</taxon>
        <taxon>Craniata</taxon>
        <taxon>Vertebrata</taxon>
        <taxon>Euteleostomi</taxon>
        <taxon>Actinopterygii</taxon>
        <taxon>Neopterygii</taxon>
        <taxon>Teleostei</taxon>
        <taxon>Neoteleostei</taxon>
        <taxon>Acanthomorphata</taxon>
        <taxon>Eupercaria</taxon>
        <taxon>Perciformes</taxon>
        <taxon>Cottioidei</taxon>
        <taxon>Cottales</taxon>
        <taxon>Liparidae</taxon>
        <taxon>Liparis</taxon>
    </lineage>
</organism>
<accession>A0A4Z2I7F4</accession>
<proteinExistence type="predicted"/>
<evidence type="ECO:0000313" key="2">
    <source>
        <dbReference type="Proteomes" id="UP000314294"/>
    </source>
</evidence>
<dbReference type="Proteomes" id="UP000314294">
    <property type="component" value="Unassembled WGS sequence"/>
</dbReference>
<protein>
    <submittedName>
        <fullName evidence="1">Uncharacterized protein</fullName>
    </submittedName>
</protein>
<name>A0A4Z2I7F4_9TELE</name>
<dbReference type="EMBL" id="SRLO01000119">
    <property type="protein sequence ID" value="TNN73986.1"/>
    <property type="molecule type" value="Genomic_DNA"/>
</dbReference>
<reference evidence="1 2" key="1">
    <citation type="submission" date="2019-03" db="EMBL/GenBank/DDBJ databases">
        <title>First draft genome of Liparis tanakae, snailfish: a comprehensive survey of snailfish specific genes.</title>
        <authorList>
            <person name="Kim W."/>
            <person name="Song I."/>
            <person name="Jeong J.-H."/>
            <person name="Kim D."/>
            <person name="Kim S."/>
            <person name="Ryu S."/>
            <person name="Song J.Y."/>
            <person name="Lee S.K."/>
        </authorList>
    </citation>
    <scope>NUCLEOTIDE SEQUENCE [LARGE SCALE GENOMIC DNA]</scope>
    <source>
        <tissue evidence="1">Muscle</tissue>
    </source>
</reference>